<proteinExistence type="predicted"/>
<sequence length="255" mass="25769">MGTTSVRRGVLAAAAVSLCLLATACDSGGSAAAGGGSGEVRTEAAPGGTAKSAAALTRMLVAPADLPEYTVEEKFRKTGPEQKAETDKAACEPLVRAQARMPLGKVGGTAGVAVLGKPEPAPADASEDEKLDALRQSAGRKGTTVFLDSYAGKGAEEAFAAVKGAVTACAGGYTAFGGPKAVRVEQVLPVPQDPAGDESLAFRLVLGMGDGQKTNVQFVFVRKGDVLATFEVLSLLGDAPQPPKAVVEAQSKKLV</sequence>
<feature type="chain" id="PRO_5038749123" description="Lipoprotein" evidence="1">
    <location>
        <begin position="25"/>
        <end position="255"/>
    </location>
</feature>
<keyword evidence="3" id="KW-1185">Reference proteome</keyword>
<organism evidence="2 3">
    <name type="scientific">Streptomyces katrae</name>
    <dbReference type="NCBI Taxonomy" id="68223"/>
    <lineage>
        <taxon>Bacteria</taxon>
        <taxon>Bacillati</taxon>
        <taxon>Actinomycetota</taxon>
        <taxon>Actinomycetes</taxon>
        <taxon>Kitasatosporales</taxon>
        <taxon>Streptomycetaceae</taxon>
        <taxon>Streptomyces</taxon>
    </lineage>
</organism>
<reference evidence="2 3" key="1">
    <citation type="submission" date="2015-02" db="EMBL/GenBank/DDBJ databases">
        <authorList>
            <person name="Ju K.-S."/>
            <person name="Doroghazi J.R."/>
            <person name="Metcalf W."/>
        </authorList>
    </citation>
    <scope>NUCLEOTIDE SEQUENCE [LARGE SCALE GENOMIC DNA]</scope>
    <source>
        <strain evidence="2 3">NRRL ISP-5550</strain>
    </source>
</reference>
<evidence type="ECO:0008006" key="4">
    <source>
        <dbReference type="Google" id="ProtNLM"/>
    </source>
</evidence>
<name>A0A0F4K465_9ACTN</name>
<dbReference type="PATRIC" id="fig|68223.7.peg.90"/>
<evidence type="ECO:0000256" key="1">
    <source>
        <dbReference type="SAM" id="SignalP"/>
    </source>
</evidence>
<keyword evidence="1" id="KW-0732">Signal</keyword>
<dbReference type="RefSeq" id="WP_045945300.1">
    <property type="nucleotide sequence ID" value="NZ_JZWV01000003.1"/>
</dbReference>
<dbReference type="AlphaFoldDB" id="A0A0F4K465"/>
<dbReference type="PROSITE" id="PS51257">
    <property type="entry name" value="PROKAR_LIPOPROTEIN"/>
    <property type="match status" value="1"/>
</dbReference>
<dbReference type="EMBL" id="JZWV01000003">
    <property type="protein sequence ID" value="KJY39966.1"/>
    <property type="molecule type" value="Genomic_DNA"/>
</dbReference>
<comment type="caution">
    <text evidence="2">The sequence shown here is derived from an EMBL/GenBank/DDBJ whole genome shotgun (WGS) entry which is preliminary data.</text>
</comment>
<accession>A0A0F4K465</accession>
<protein>
    <recommendedName>
        <fullName evidence="4">Lipoprotein</fullName>
    </recommendedName>
</protein>
<feature type="signal peptide" evidence="1">
    <location>
        <begin position="1"/>
        <end position="24"/>
    </location>
</feature>
<evidence type="ECO:0000313" key="3">
    <source>
        <dbReference type="Proteomes" id="UP000033551"/>
    </source>
</evidence>
<dbReference type="Proteomes" id="UP000033551">
    <property type="component" value="Unassembled WGS sequence"/>
</dbReference>
<evidence type="ECO:0000313" key="2">
    <source>
        <dbReference type="EMBL" id="KJY39966.1"/>
    </source>
</evidence>
<gene>
    <name evidence="2" type="ORF">VR44_00455</name>
</gene>
<dbReference type="OrthoDB" id="4180700at2"/>